<proteinExistence type="predicted"/>
<name>A0AAU9J166_9CILI</name>
<comment type="caution">
    <text evidence="1">The sequence shown here is derived from an EMBL/GenBank/DDBJ whole genome shotgun (WGS) entry which is preliminary data.</text>
</comment>
<organism evidence="1 2">
    <name type="scientific">Blepharisma stoltei</name>
    <dbReference type="NCBI Taxonomy" id="1481888"/>
    <lineage>
        <taxon>Eukaryota</taxon>
        <taxon>Sar</taxon>
        <taxon>Alveolata</taxon>
        <taxon>Ciliophora</taxon>
        <taxon>Postciliodesmatophora</taxon>
        <taxon>Heterotrichea</taxon>
        <taxon>Heterotrichida</taxon>
        <taxon>Blepharismidae</taxon>
        <taxon>Blepharisma</taxon>
    </lineage>
</organism>
<dbReference type="EMBL" id="CAJZBQ010000020">
    <property type="protein sequence ID" value="CAG9318091.1"/>
    <property type="molecule type" value="Genomic_DNA"/>
</dbReference>
<evidence type="ECO:0000313" key="2">
    <source>
        <dbReference type="Proteomes" id="UP001162131"/>
    </source>
</evidence>
<protein>
    <submittedName>
        <fullName evidence="1">Uncharacterized protein</fullName>
    </submittedName>
</protein>
<gene>
    <name evidence="1" type="ORF">BSTOLATCC_MIC20575</name>
</gene>
<accession>A0AAU9J166</accession>
<keyword evidence="2" id="KW-1185">Reference proteome</keyword>
<dbReference type="AlphaFoldDB" id="A0AAU9J166"/>
<sequence length="70" mass="8007">MGNCMDPPSLTQLNKKEIKLKFDKEETAMGPEYRQKTTDDQTLKVLTAEKARAPQQSRTYEKGTVRVSVF</sequence>
<evidence type="ECO:0000313" key="1">
    <source>
        <dbReference type="EMBL" id="CAG9318091.1"/>
    </source>
</evidence>
<reference evidence="1" key="1">
    <citation type="submission" date="2021-09" db="EMBL/GenBank/DDBJ databases">
        <authorList>
            <consortium name="AG Swart"/>
            <person name="Singh M."/>
            <person name="Singh A."/>
            <person name="Seah K."/>
            <person name="Emmerich C."/>
        </authorList>
    </citation>
    <scope>NUCLEOTIDE SEQUENCE</scope>
    <source>
        <strain evidence="1">ATCC30299</strain>
    </source>
</reference>
<dbReference type="Proteomes" id="UP001162131">
    <property type="component" value="Unassembled WGS sequence"/>
</dbReference>